<keyword evidence="1 7" id="KW-0678">Repressor</keyword>
<comment type="caution">
    <text evidence="9">The sequence shown here is derived from an EMBL/GenBank/DDBJ whole genome shotgun (WGS) entry which is preliminary data.</text>
</comment>
<dbReference type="InterPro" id="IPR003796">
    <property type="entry name" value="RNR_NrdR-like"/>
</dbReference>
<evidence type="ECO:0000256" key="6">
    <source>
        <dbReference type="ARBA" id="ARBA00023163"/>
    </source>
</evidence>
<dbReference type="PANTHER" id="PTHR30455:SF2">
    <property type="entry name" value="TRANSCRIPTIONAL REPRESSOR NRDR"/>
    <property type="match status" value="1"/>
</dbReference>
<dbReference type="AlphaFoldDB" id="A0A2H5XD68"/>
<evidence type="ECO:0000259" key="8">
    <source>
        <dbReference type="PROSITE" id="PS51161"/>
    </source>
</evidence>
<evidence type="ECO:0000256" key="4">
    <source>
        <dbReference type="ARBA" id="ARBA00023015"/>
    </source>
</evidence>
<keyword evidence="6 7" id="KW-0804">Transcription</keyword>
<dbReference type="GO" id="GO:0005524">
    <property type="term" value="F:ATP binding"/>
    <property type="evidence" value="ECO:0007669"/>
    <property type="project" value="UniProtKB-UniRule"/>
</dbReference>
<organism evidence="9 10">
    <name type="scientific">Candidatus Fervidibacter japonicus</name>
    <dbReference type="NCBI Taxonomy" id="2035412"/>
    <lineage>
        <taxon>Bacteria</taxon>
        <taxon>Candidatus Fervidibacterota</taxon>
        <taxon>Candidatus Fervidibacter</taxon>
    </lineage>
</organism>
<evidence type="ECO:0000256" key="7">
    <source>
        <dbReference type="HAMAP-Rule" id="MF_00440"/>
    </source>
</evidence>
<dbReference type="NCBIfam" id="TIGR00244">
    <property type="entry name" value="transcriptional regulator NrdR"/>
    <property type="match status" value="1"/>
</dbReference>
<gene>
    <name evidence="7 9" type="primary">nrdR</name>
    <name evidence="9" type="ORF">HRbin17_01650</name>
</gene>
<keyword evidence="7" id="KW-0863">Zinc-finger</keyword>
<dbReference type="Pfam" id="PF03477">
    <property type="entry name" value="ATP-cone"/>
    <property type="match status" value="1"/>
</dbReference>
<dbReference type="GO" id="GO:0003677">
    <property type="term" value="F:DNA binding"/>
    <property type="evidence" value="ECO:0007669"/>
    <property type="project" value="UniProtKB-KW"/>
</dbReference>
<keyword evidence="4 7" id="KW-0805">Transcription regulation</keyword>
<keyword evidence="5 7" id="KW-0238">DNA-binding</keyword>
<evidence type="ECO:0000313" key="9">
    <source>
        <dbReference type="EMBL" id="GBC99129.1"/>
    </source>
</evidence>
<name>A0A2H5XD68_9BACT</name>
<dbReference type="Proteomes" id="UP000236173">
    <property type="component" value="Unassembled WGS sequence"/>
</dbReference>
<feature type="domain" description="ATP-cone" evidence="8">
    <location>
        <begin position="49"/>
        <end position="139"/>
    </location>
</feature>
<proteinExistence type="inferred from homology"/>
<keyword evidence="7" id="KW-0862">Zinc</keyword>
<dbReference type="InterPro" id="IPR055173">
    <property type="entry name" value="NrdR-like_N"/>
</dbReference>
<sequence>MNCPRCNAPDTQVIDSRLIEDGAAVRRRRQCSRCGLRFTTHERLVRHSLWVIKKDGRRELFDRQKVELGMMKACEKRPVTPEQIRRAAEEIELALQGRGVRQVTSREIGDMVMAKLLELDDVAYIRFASVYQEFDDARRFAEALAALQKRKRQRRIRRRRTRRK</sequence>
<keyword evidence="3 7" id="KW-0067">ATP-binding</keyword>
<accession>A0A2H5XD68</accession>
<comment type="cofactor">
    <cofactor evidence="7">
        <name>Zn(2+)</name>
        <dbReference type="ChEBI" id="CHEBI:29105"/>
    </cofactor>
    <text evidence="7">Binds 1 zinc ion.</text>
</comment>
<dbReference type="GO" id="GO:0008270">
    <property type="term" value="F:zinc ion binding"/>
    <property type="evidence" value="ECO:0007669"/>
    <property type="project" value="UniProtKB-UniRule"/>
</dbReference>
<evidence type="ECO:0000256" key="5">
    <source>
        <dbReference type="ARBA" id="ARBA00023125"/>
    </source>
</evidence>
<dbReference type="HAMAP" id="MF_00440">
    <property type="entry name" value="NrdR"/>
    <property type="match status" value="1"/>
</dbReference>
<dbReference type="Pfam" id="PF22811">
    <property type="entry name" value="Zn_ribbon_NrdR"/>
    <property type="match status" value="1"/>
</dbReference>
<comment type="function">
    <text evidence="7">Negatively regulates transcription of bacterial ribonucleotide reductase nrd genes and operons by binding to NrdR-boxes.</text>
</comment>
<feature type="zinc finger region" evidence="7">
    <location>
        <begin position="3"/>
        <end position="34"/>
    </location>
</feature>
<comment type="similarity">
    <text evidence="7">Belongs to the NrdR family.</text>
</comment>
<keyword evidence="2 7" id="KW-0547">Nucleotide-binding</keyword>
<dbReference type="EMBL" id="BEHT01000021">
    <property type="protein sequence ID" value="GBC99129.1"/>
    <property type="molecule type" value="Genomic_DNA"/>
</dbReference>
<reference evidence="10" key="1">
    <citation type="submission" date="2017-09" db="EMBL/GenBank/DDBJ databases">
        <title>Metaegenomics of thermophilic ammonia-oxidizing enrichment culture.</title>
        <authorList>
            <person name="Kato S."/>
            <person name="Suzuki K."/>
        </authorList>
    </citation>
    <scope>NUCLEOTIDE SEQUENCE [LARGE SCALE GENOMIC DNA]</scope>
</reference>
<dbReference type="PROSITE" id="PS51161">
    <property type="entry name" value="ATP_CONE"/>
    <property type="match status" value="1"/>
</dbReference>
<dbReference type="PANTHER" id="PTHR30455">
    <property type="entry name" value="TRANSCRIPTIONAL REPRESSOR NRDR"/>
    <property type="match status" value="1"/>
</dbReference>
<evidence type="ECO:0000256" key="3">
    <source>
        <dbReference type="ARBA" id="ARBA00022840"/>
    </source>
</evidence>
<dbReference type="InterPro" id="IPR005144">
    <property type="entry name" value="ATP-cone_dom"/>
</dbReference>
<evidence type="ECO:0000256" key="1">
    <source>
        <dbReference type="ARBA" id="ARBA00022491"/>
    </source>
</evidence>
<keyword evidence="7" id="KW-0479">Metal-binding</keyword>
<dbReference type="GO" id="GO:0045892">
    <property type="term" value="P:negative regulation of DNA-templated transcription"/>
    <property type="evidence" value="ECO:0007669"/>
    <property type="project" value="UniProtKB-UniRule"/>
</dbReference>
<protein>
    <recommendedName>
        <fullName evidence="7">Transcriptional repressor NrdR</fullName>
    </recommendedName>
</protein>
<evidence type="ECO:0000256" key="2">
    <source>
        <dbReference type="ARBA" id="ARBA00022741"/>
    </source>
</evidence>
<evidence type="ECO:0000313" key="10">
    <source>
        <dbReference type="Proteomes" id="UP000236173"/>
    </source>
</evidence>